<name>A0AAW1WXX4_RUBAR</name>
<feature type="region of interest" description="Disordered" evidence="1">
    <location>
        <begin position="83"/>
        <end position="125"/>
    </location>
</feature>
<evidence type="ECO:0000313" key="2">
    <source>
        <dbReference type="EMBL" id="KAK9929446.1"/>
    </source>
</evidence>
<protein>
    <submittedName>
        <fullName evidence="2">Uncharacterized protein</fullName>
    </submittedName>
</protein>
<dbReference type="AlphaFoldDB" id="A0AAW1WXX4"/>
<accession>A0AAW1WXX4</accession>
<evidence type="ECO:0000256" key="1">
    <source>
        <dbReference type="SAM" id="MobiDB-lite"/>
    </source>
</evidence>
<gene>
    <name evidence="2" type="ORF">M0R45_026546</name>
</gene>
<feature type="compositionally biased region" description="Low complexity" evidence="1">
    <location>
        <begin position="83"/>
        <end position="92"/>
    </location>
</feature>
<comment type="caution">
    <text evidence="2">The sequence shown here is derived from an EMBL/GenBank/DDBJ whole genome shotgun (WGS) entry which is preliminary data.</text>
</comment>
<dbReference type="Proteomes" id="UP001457282">
    <property type="component" value="Unassembled WGS sequence"/>
</dbReference>
<feature type="compositionally biased region" description="Basic and acidic residues" evidence="1">
    <location>
        <begin position="38"/>
        <end position="47"/>
    </location>
</feature>
<evidence type="ECO:0000313" key="3">
    <source>
        <dbReference type="Proteomes" id="UP001457282"/>
    </source>
</evidence>
<sequence length="125" mass="14069">MLLQAAAVPVTVLQLPQPAPSISRRSCLRRAVDRLKPTRSSLTRDRFIPLPKPPAHQQHPHLQSCRFLKPRRNPCRARAPCHSSAASLWSSSHRSRRCSHPDDAAHLHLQARAQPRRPPSPSLMP</sequence>
<organism evidence="2 3">
    <name type="scientific">Rubus argutus</name>
    <name type="common">Southern blackberry</name>
    <dbReference type="NCBI Taxonomy" id="59490"/>
    <lineage>
        <taxon>Eukaryota</taxon>
        <taxon>Viridiplantae</taxon>
        <taxon>Streptophyta</taxon>
        <taxon>Embryophyta</taxon>
        <taxon>Tracheophyta</taxon>
        <taxon>Spermatophyta</taxon>
        <taxon>Magnoliopsida</taxon>
        <taxon>eudicotyledons</taxon>
        <taxon>Gunneridae</taxon>
        <taxon>Pentapetalae</taxon>
        <taxon>rosids</taxon>
        <taxon>fabids</taxon>
        <taxon>Rosales</taxon>
        <taxon>Rosaceae</taxon>
        <taxon>Rosoideae</taxon>
        <taxon>Rosoideae incertae sedis</taxon>
        <taxon>Rubus</taxon>
    </lineage>
</organism>
<dbReference type="EMBL" id="JBEDUW010000005">
    <property type="protein sequence ID" value="KAK9929446.1"/>
    <property type="molecule type" value="Genomic_DNA"/>
</dbReference>
<feature type="region of interest" description="Disordered" evidence="1">
    <location>
        <begin position="38"/>
        <end position="61"/>
    </location>
</feature>
<keyword evidence="3" id="KW-1185">Reference proteome</keyword>
<feature type="compositionally biased region" description="Pro residues" evidence="1">
    <location>
        <begin position="116"/>
        <end position="125"/>
    </location>
</feature>
<proteinExistence type="predicted"/>
<reference evidence="2 3" key="1">
    <citation type="journal article" date="2023" name="G3 (Bethesda)">
        <title>A chromosome-length genome assembly and annotation of blackberry (Rubus argutus, cv. 'Hillquist').</title>
        <authorList>
            <person name="Bruna T."/>
            <person name="Aryal R."/>
            <person name="Dudchenko O."/>
            <person name="Sargent D.J."/>
            <person name="Mead D."/>
            <person name="Buti M."/>
            <person name="Cavallini A."/>
            <person name="Hytonen T."/>
            <person name="Andres J."/>
            <person name="Pham M."/>
            <person name="Weisz D."/>
            <person name="Mascagni F."/>
            <person name="Usai G."/>
            <person name="Natali L."/>
            <person name="Bassil N."/>
            <person name="Fernandez G.E."/>
            <person name="Lomsadze A."/>
            <person name="Armour M."/>
            <person name="Olukolu B."/>
            <person name="Poorten T."/>
            <person name="Britton C."/>
            <person name="Davik J."/>
            <person name="Ashrafi H."/>
            <person name="Aiden E.L."/>
            <person name="Borodovsky M."/>
            <person name="Worthington M."/>
        </authorList>
    </citation>
    <scope>NUCLEOTIDE SEQUENCE [LARGE SCALE GENOMIC DNA]</scope>
    <source>
        <strain evidence="2">PI 553951</strain>
    </source>
</reference>